<keyword evidence="4" id="KW-0732">Signal</keyword>
<feature type="compositionally biased region" description="Polar residues" evidence="7">
    <location>
        <begin position="1917"/>
        <end position="1949"/>
    </location>
</feature>
<feature type="compositionally biased region" description="Polar residues" evidence="7">
    <location>
        <begin position="690"/>
        <end position="700"/>
    </location>
</feature>
<feature type="region of interest" description="Disordered" evidence="7">
    <location>
        <begin position="1745"/>
        <end position="1764"/>
    </location>
</feature>
<evidence type="ECO:0000256" key="7">
    <source>
        <dbReference type="SAM" id="MobiDB-lite"/>
    </source>
</evidence>
<dbReference type="EMBL" id="JAFFGZ010000001">
    <property type="protein sequence ID" value="KAK4648757.1"/>
    <property type="molecule type" value="Genomic_DNA"/>
</dbReference>
<feature type="region of interest" description="Disordered" evidence="7">
    <location>
        <begin position="421"/>
        <end position="504"/>
    </location>
</feature>
<feature type="region of interest" description="Disordered" evidence="7">
    <location>
        <begin position="1622"/>
        <end position="1680"/>
    </location>
</feature>
<dbReference type="PANTHER" id="PTHR31145:SF6">
    <property type="entry name" value="INTEGRAL MEMBRANE PROTEIN (AFU_ORTHOLOGUE AFUA_7G01610)"/>
    <property type="match status" value="1"/>
</dbReference>
<keyword evidence="5 8" id="KW-1133">Transmembrane helix</keyword>
<evidence type="ECO:0000313" key="11">
    <source>
        <dbReference type="EMBL" id="KAK4648757.1"/>
    </source>
</evidence>
<evidence type="ECO:0000259" key="10">
    <source>
        <dbReference type="SMART" id="SM01340"/>
    </source>
</evidence>
<organism evidence="11 12">
    <name type="scientific">Podospora bellae-mahoneyi</name>
    <dbReference type="NCBI Taxonomy" id="2093777"/>
    <lineage>
        <taxon>Eukaryota</taxon>
        <taxon>Fungi</taxon>
        <taxon>Dikarya</taxon>
        <taxon>Ascomycota</taxon>
        <taxon>Pezizomycotina</taxon>
        <taxon>Sordariomycetes</taxon>
        <taxon>Sordariomycetidae</taxon>
        <taxon>Sordariales</taxon>
        <taxon>Podosporaceae</taxon>
        <taxon>Podospora</taxon>
    </lineage>
</organism>
<sequence>MPITPLPDDACRRIGSTLNITSTFMVLKELLDNALDSGAQTIHISVSPNTVDKIEVRDNGSGISSFDFNALGRPSHTSKLSSFEDIDKIGGKSLGFRGTALASINTVATVHVITRVGLETPQMIRLADNGGVETQSVHAAEQGTTVIVTNIFFNYPVRERIARKPVEISKNIEKMRHLVQACAFARHPLRIHFAVLENPNQSLRISPHPGKDIMETAIQIFGVQKASKCFVRTWPDRPDPNTGLPGEERSRRHVFEAILMKPDVEHSKIPKGLFFSVDSRPISATRGTGRKLTMALRECLRQSVCPLTSAGVPKDIFICLNIWCSLGWYDVNIEPTKEDVLFLQEDQLISDFKTFLRVVYPSSVNEGQGRENRGEVLEACSHLEDGIGRQGNHRPYEPNSTSIADQHKKHAAAALPLLHSSRIRGDGDGEMSPQDNDNHRDLFTGQASSWTVDMSAPVDGSDGDFDMESQNELGQPVCPTLEEESNTDTQSQVESRQRSESHVADGHNALAELNPWSIAAMGSLKRRPLPSGRPDNQQFHEKQPTLSRVPPRAEATGIRGPAQSHQRGLPIVRLNPSFKLPVTPLTPSPSSEPDQLIPPSLRPSHGNTSHPTYKNRLLPRHIYPHVSRAARLLIGGCSDNAAQRLEVPLGETPMSSNAVQRTSSQLLHIPKRQQNQQLDRVTRGVSAENVLSSTGDPNQHSSSDSDDTTTELHSFENTGSEDETAVSGLTNPGARQHRNGGDIRKYFEKRYLDMRRADGHSKQATLPFEKHRNNVEGDSDGLSVAVAPLPQSPILPTGPAFFNSARPPAAYSFYRRVQDIETVDTPPDAADINTAALLNMRDVDAPDIPVTPRLPFHSESPSEPRGVRARGYHDRPRHAADGLSLSSVVAMTGRSPSPDILSSDFVRHTGPRSRLSELRSFLRLPAVLILLLSPLTRPAAAASVPFENCLSDTYRNSQPPKLQWEPIHIDATFEATDRHSLRVTLWGNVTGSYTPVSLPPATSPDWADPNKTDGKLLGVPDVNKFTTLRARIKVLTYEPWSNLTDFCNDELKNGACPLGPVFGDWNGSDFGLVKDKLPFVSISNDFYSSYAFGSFSTSFEVIYGDQAEIITCVTANVTPDLGSLAWMLKFLPLAVLVFVGAATVFAAVFSPWGTSDVFHWSSNYGRDPDLLRLVTPGFGDCLQYIQFVVLTGGLTLNYPGFYQPIVSQAAWSALMFNQSFVTQDPGWVSLRDGIYVADGAYGLQRLAQLAGMANPEDIWTGTIIWVLVIIAAITVLVQAGFVVQWLYRYFQKVSEEDLRAKNIPFTLGNVVRIVLNYFLMPIVALSTFQLVIAGQSPVYTVVVAVLALILIIGFAGWLLFLVAKTKPRAFLFDDLPTLLLYGPLYNTYSDEAAAFTMIPVLLNFVRGIAVGAVQPSGVAQVVILAICEVIHVLTLHAFRPFHSATSMNAYHTLFSALRLVTVLLMVVFVPSLGVPESEKGWIGYAILITHAGVLVLGFLLNAVQTIVEVVARMLGAGGDDIRGQSRGGLSKIFGMRQLSRRMSRRETGPSRQSQLSSSAMLDVDEISKAGYIMPGGRIRSESAGSMGVMMHHRHRSSSGFNTPSFDGPARPLESIAGSYTPTTPGEASNFSFLPSPGHPGRPQGSMTMQAPDPYYRPPRQRRPTIETTYSPTTKVGGSWTSSDWAQKRLSEPGTVQLNDPLEIGTQISRDATPAPYVVPFGPTRTDYSMREADFYYGVRGQRLNSDAPSRKLRTGPADPTRPMASAAGWFRNMFAPKGKDKGKGFEVVRSSRMPPAMQALNGGFEDDRAPQGIPVAMGVLRSGPIDPDSDDGTRSKNDALRSTDVDMPEQEPLNGRGSQQDDELDGLESAPAVDAPPSLTDEDAGIASRSPTTSVRPGPNSSLQIEVPNVPRRSSKRNSNPQVQVPQLSLPSEAGRSSNLAPSGATSSRLPFERTPSQKRLSGSSAGVTEDFSQVELNDRSGSNDERPAGYGFVSKGSINRVDRETDLLGTSAEVVDERR</sequence>
<protein>
    <recommendedName>
        <fullName evidence="13">ML-like domain-containing protein</fullName>
    </recommendedName>
</protein>
<dbReference type="Pfam" id="PF13589">
    <property type="entry name" value="HATPase_c_3"/>
    <property type="match status" value="1"/>
</dbReference>
<feature type="transmembrane region" description="Helical" evidence="8">
    <location>
        <begin position="1338"/>
        <end position="1362"/>
    </location>
</feature>
<dbReference type="Pfam" id="PF06011">
    <property type="entry name" value="TRP"/>
    <property type="match status" value="1"/>
</dbReference>
<dbReference type="InterPro" id="IPR010308">
    <property type="entry name" value="TRP_C"/>
</dbReference>
<dbReference type="InterPro" id="IPR014721">
    <property type="entry name" value="Ribsml_uS5_D2-typ_fold_subgr"/>
</dbReference>
<feature type="transmembrane region" description="Helical" evidence="8">
    <location>
        <begin position="1418"/>
        <end position="1438"/>
    </location>
</feature>
<dbReference type="SMART" id="SM01340">
    <property type="entry name" value="DNA_mis_repair"/>
    <property type="match status" value="1"/>
</dbReference>
<feature type="compositionally biased region" description="Polar residues" evidence="7">
    <location>
        <begin position="1889"/>
        <end position="1904"/>
    </location>
</feature>
<feature type="compositionally biased region" description="Basic and acidic residues" evidence="7">
    <location>
        <begin position="1977"/>
        <end position="1988"/>
    </location>
</feature>
<keyword evidence="6 8" id="KW-0472">Membrane</keyword>
<feature type="transmembrane region" description="Helical" evidence="8">
    <location>
        <begin position="1130"/>
        <end position="1152"/>
    </location>
</feature>
<dbReference type="SMART" id="SM01320">
    <property type="entry name" value="TRP_N"/>
    <property type="match status" value="1"/>
</dbReference>
<feature type="compositionally biased region" description="Polar residues" evidence="7">
    <location>
        <begin position="1958"/>
        <end position="1976"/>
    </location>
</feature>
<dbReference type="InterPro" id="IPR040241">
    <property type="entry name" value="TRP_Flc/Pkd2-like"/>
</dbReference>
<dbReference type="InterPro" id="IPR032800">
    <property type="entry name" value="TRP_N"/>
</dbReference>
<comment type="subcellular location">
    <subcellularLocation>
        <location evidence="1">Membrane</location>
        <topology evidence="1">Multi-pass membrane protein</topology>
    </subcellularLocation>
</comment>
<keyword evidence="3 8" id="KW-0812">Transmembrane</keyword>
<feature type="domain" description="ML-like" evidence="9">
    <location>
        <begin position="939"/>
        <end position="1124"/>
    </location>
</feature>
<evidence type="ECO:0000256" key="3">
    <source>
        <dbReference type="ARBA" id="ARBA00022692"/>
    </source>
</evidence>
<evidence type="ECO:0000256" key="8">
    <source>
        <dbReference type="SAM" id="Phobius"/>
    </source>
</evidence>
<dbReference type="SUPFAM" id="SSF54211">
    <property type="entry name" value="Ribosomal protein S5 domain 2-like"/>
    <property type="match status" value="1"/>
</dbReference>
<evidence type="ECO:0000259" key="9">
    <source>
        <dbReference type="SMART" id="SM01320"/>
    </source>
</evidence>
<feature type="compositionally biased region" description="Basic and acidic residues" evidence="7">
    <location>
        <begin position="495"/>
        <end position="504"/>
    </location>
</feature>
<feature type="compositionally biased region" description="Polar residues" evidence="7">
    <location>
        <begin position="1665"/>
        <end position="1680"/>
    </location>
</feature>
<feature type="transmembrane region" description="Helical" evidence="8">
    <location>
        <begin position="1450"/>
        <end position="1469"/>
    </location>
</feature>
<feature type="region of interest" description="Disordered" evidence="7">
    <location>
        <begin position="525"/>
        <end position="614"/>
    </location>
</feature>
<dbReference type="Proteomes" id="UP001322138">
    <property type="component" value="Unassembled WGS sequence"/>
</dbReference>
<feature type="transmembrane region" description="Helical" evidence="8">
    <location>
        <begin position="1481"/>
        <end position="1503"/>
    </location>
</feature>
<dbReference type="GeneID" id="87891045"/>
<evidence type="ECO:0000256" key="5">
    <source>
        <dbReference type="ARBA" id="ARBA00022989"/>
    </source>
</evidence>
<dbReference type="InterPro" id="IPR036890">
    <property type="entry name" value="HATPase_C_sf"/>
</dbReference>
<gene>
    <name evidence="11" type="ORF">QC761_0014370</name>
</gene>
<dbReference type="RefSeq" id="XP_062737732.1">
    <property type="nucleotide sequence ID" value="XM_062871971.1"/>
</dbReference>
<evidence type="ECO:0000313" key="12">
    <source>
        <dbReference type="Proteomes" id="UP001322138"/>
    </source>
</evidence>
<feature type="transmembrane region" description="Helical" evidence="8">
    <location>
        <begin position="1310"/>
        <end position="1332"/>
    </location>
</feature>
<dbReference type="Gene3D" id="3.30.565.10">
    <property type="entry name" value="Histidine kinase-like ATPase, C-terminal domain"/>
    <property type="match status" value="1"/>
</dbReference>
<accession>A0ABR0FZ58</accession>
<feature type="transmembrane region" description="Helical" evidence="8">
    <location>
        <begin position="1263"/>
        <end position="1290"/>
    </location>
</feature>
<comment type="similarity">
    <text evidence="2">Belongs to the transient receptor potential (TRP) ion channel family.</text>
</comment>
<feature type="compositionally biased region" description="Polar residues" evidence="7">
    <location>
        <begin position="1549"/>
        <end position="1558"/>
    </location>
</feature>
<dbReference type="SUPFAM" id="SSF55874">
    <property type="entry name" value="ATPase domain of HSP90 chaperone/DNA topoisomerase II/histidine kinase"/>
    <property type="match status" value="1"/>
</dbReference>
<dbReference type="Pfam" id="PF14558">
    <property type="entry name" value="TRP_N"/>
    <property type="match status" value="1"/>
</dbReference>
<feature type="compositionally biased region" description="Polar residues" evidence="7">
    <location>
        <begin position="1622"/>
        <end position="1632"/>
    </location>
</feature>
<proteinExistence type="inferred from homology"/>
<feature type="region of interest" description="Disordered" evidence="7">
    <location>
        <begin position="1539"/>
        <end position="1558"/>
    </location>
</feature>
<evidence type="ECO:0000256" key="1">
    <source>
        <dbReference type="ARBA" id="ARBA00004141"/>
    </source>
</evidence>
<feature type="region of interest" description="Disordered" evidence="7">
    <location>
        <begin position="1818"/>
        <end position="1996"/>
    </location>
</feature>
<dbReference type="InterPro" id="IPR013507">
    <property type="entry name" value="DNA_mismatch_S5_2-like"/>
</dbReference>
<comment type="caution">
    <text evidence="11">The sequence shown here is derived from an EMBL/GenBank/DDBJ whole genome shotgun (WGS) entry which is preliminary data.</text>
</comment>
<evidence type="ECO:0008006" key="13">
    <source>
        <dbReference type="Google" id="ProtNLM"/>
    </source>
</evidence>
<evidence type="ECO:0000256" key="6">
    <source>
        <dbReference type="ARBA" id="ARBA00023136"/>
    </source>
</evidence>
<keyword evidence="12" id="KW-1185">Reference proteome</keyword>
<dbReference type="PANTHER" id="PTHR31145">
    <property type="entry name" value="INTEGRAL MEMBRANE PROTEIN (AFU_ORTHOLOGUE AFUA_7G01610)"/>
    <property type="match status" value="1"/>
</dbReference>
<dbReference type="Gene3D" id="3.30.230.10">
    <property type="match status" value="1"/>
</dbReference>
<feature type="region of interest" description="Disordered" evidence="7">
    <location>
        <begin position="387"/>
        <end position="408"/>
    </location>
</feature>
<reference evidence="11 12" key="1">
    <citation type="journal article" date="2023" name="bioRxiv">
        <title>High-quality genome assemblies of four members of thePodospora anserinaspecies complex.</title>
        <authorList>
            <person name="Ament-Velasquez S.L."/>
            <person name="Vogan A.A."/>
            <person name="Wallerman O."/>
            <person name="Hartmann F."/>
            <person name="Gautier V."/>
            <person name="Silar P."/>
            <person name="Giraud T."/>
            <person name="Johannesson H."/>
        </authorList>
    </citation>
    <scope>NUCLEOTIDE SEQUENCE [LARGE SCALE GENOMIC DNA]</scope>
    <source>
        <strain evidence="11 12">CBS 112042</strain>
    </source>
</reference>
<evidence type="ECO:0000256" key="4">
    <source>
        <dbReference type="ARBA" id="ARBA00022729"/>
    </source>
</evidence>
<feature type="compositionally biased region" description="Low complexity" evidence="7">
    <location>
        <begin position="580"/>
        <end position="593"/>
    </location>
</feature>
<name>A0ABR0FZ58_9PEZI</name>
<feature type="region of interest" description="Disordered" evidence="7">
    <location>
        <begin position="690"/>
        <end position="742"/>
    </location>
</feature>
<feature type="domain" description="DNA mismatch repair protein S5" evidence="10">
    <location>
        <begin position="217"/>
        <end position="357"/>
    </location>
</feature>
<feature type="compositionally biased region" description="Basic and acidic residues" evidence="7">
    <location>
        <begin position="1831"/>
        <end position="1844"/>
    </location>
</feature>
<evidence type="ECO:0000256" key="2">
    <source>
        <dbReference type="ARBA" id="ARBA00010642"/>
    </source>
</evidence>
<dbReference type="InterPro" id="IPR020568">
    <property type="entry name" value="Ribosomal_Su5_D2-typ_SF"/>
</dbReference>